<dbReference type="Proteomes" id="UP000190848">
    <property type="component" value="Chromosome"/>
</dbReference>
<dbReference type="AlphaFoldDB" id="A0AAU8UYG5"/>
<evidence type="ECO:0000313" key="2">
    <source>
        <dbReference type="EMBL" id="AQX02227.1"/>
    </source>
</evidence>
<sequence length="59" mass="7054">MEIIEDRHVRKATIIVYQLPVNNWFDVFEDQPLADALIDRIIRTSYCFELIGESLRKKM</sequence>
<reference evidence="2 3" key="1">
    <citation type="submission" date="2016-07" db="EMBL/GenBank/DDBJ databases">
        <title>Revisiting the taxonomy of the Elizabethkingia Genus using Whole-Genome Sequencing, Optical Mapping, and MALDI-TOF, along with proposal of three novel Elizabethkingia species: Elizabethkingia bruuniana sp. nov., Elizabethkingia ursingii sp. nov., and Elizabethkingia occulta sp. nov.</title>
        <authorList>
            <person name="Nicholson A.C."/>
        </authorList>
    </citation>
    <scope>NUCLEOTIDE SEQUENCE [LARGE SCALE GENOMIC DNA]</scope>
    <source>
        <strain evidence="2 3">F3201</strain>
    </source>
</reference>
<dbReference type="InterPro" id="IPR002611">
    <property type="entry name" value="IstB_ATP-bd"/>
</dbReference>
<gene>
    <name evidence="2" type="ORF">BBD32_12520</name>
</gene>
<name>A0AAU8UYG5_9FLAO</name>
<evidence type="ECO:0000259" key="1">
    <source>
        <dbReference type="Pfam" id="PF01695"/>
    </source>
</evidence>
<proteinExistence type="predicted"/>
<dbReference type="GO" id="GO:0005524">
    <property type="term" value="F:ATP binding"/>
    <property type="evidence" value="ECO:0007669"/>
    <property type="project" value="InterPro"/>
</dbReference>
<evidence type="ECO:0000313" key="3">
    <source>
        <dbReference type="Proteomes" id="UP000190848"/>
    </source>
</evidence>
<dbReference type="RefSeq" id="WP_078396290.1">
    <property type="nucleotide sequence ID" value="NZ_CP016374.1"/>
</dbReference>
<accession>A0AAU8UYG5</accession>
<protein>
    <recommendedName>
        <fullName evidence="1">IstB-like ATP-binding domain-containing protein</fullName>
    </recommendedName>
</protein>
<dbReference type="Gene3D" id="3.40.50.300">
    <property type="entry name" value="P-loop containing nucleotide triphosphate hydrolases"/>
    <property type="match status" value="1"/>
</dbReference>
<dbReference type="EMBL" id="CP016374">
    <property type="protein sequence ID" value="AQX02227.1"/>
    <property type="molecule type" value="Genomic_DNA"/>
</dbReference>
<organism evidence="2 3">
    <name type="scientific">Elizabethkingia anophelis</name>
    <dbReference type="NCBI Taxonomy" id="1117645"/>
    <lineage>
        <taxon>Bacteria</taxon>
        <taxon>Pseudomonadati</taxon>
        <taxon>Bacteroidota</taxon>
        <taxon>Flavobacteriia</taxon>
        <taxon>Flavobacteriales</taxon>
        <taxon>Weeksellaceae</taxon>
        <taxon>Elizabethkingia</taxon>
    </lineage>
</organism>
<feature type="domain" description="IstB-like ATP-binding" evidence="1">
    <location>
        <begin position="1"/>
        <end position="58"/>
    </location>
</feature>
<dbReference type="InterPro" id="IPR027417">
    <property type="entry name" value="P-loop_NTPase"/>
</dbReference>
<dbReference type="Pfam" id="PF01695">
    <property type="entry name" value="IstB_IS21"/>
    <property type="match status" value="1"/>
</dbReference>